<proteinExistence type="inferred from homology"/>
<dbReference type="Pfam" id="PF03160">
    <property type="entry name" value="Calx-beta"/>
    <property type="match status" value="1"/>
</dbReference>
<dbReference type="Proteomes" id="UP001642483">
    <property type="component" value="Unassembled WGS sequence"/>
</dbReference>
<keyword evidence="17" id="KW-0325">Glycoprotein</keyword>
<keyword evidence="13 20" id="KW-1133">Transmembrane helix</keyword>
<keyword evidence="6" id="KW-0109">Calcium transport</keyword>
<keyword evidence="9" id="KW-0732">Signal</keyword>
<dbReference type="Gene3D" id="1.20.1420.30">
    <property type="entry name" value="NCX, central ion-binding region"/>
    <property type="match status" value="2"/>
</dbReference>
<dbReference type="EMBL" id="CAWYQH010000035">
    <property type="protein sequence ID" value="CAK8676544.1"/>
    <property type="molecule type" value="Genomic_DNA"/>
</dbReference>
<evidence type="ECO:0000256" key="7">
    <source>
        <dbReference type="ARBA" id="ARBA00022692"/>
    </source>
</evidence>
<evidence type="ECO:0000256" key="6">
    <source>
        <dbReference type="ARBA" id="ARBA00022568"/>
    </source>
</evidence>
<feature type="transmembrane region" description="Helical" evidence="20">
    <location>
        <begin position="180"/>
        <end position="205"/>
    </location>
</feature>
<evidence type="ECO:0000313" key="22">
    <source>
        <dbReference type="EMBL" id="CAK8676544.1"/>
    </source>
</evidence>
<feature type="transmembrane region" description="Helical" evidence="20">
    <location>
        <begin position="748"/>
        <end position="768"/>
    </location>
</feature>
<keyword evidence="7 20" id="KW-0812">Transmembrane</keyword>
<feature type="transmembrane region" description="Helical" evidence="20">
    <location>
        <begin position="50"/>
        <end position="72"/>
    </location>
</feature>
<organism evidence="22 23">
    <name type="scientific">Clavelina lepadiformis</name>
    <name type="common">Light-bulb sea squirt</name>
    <name type="synonym">Ascidia lepadiformis</name>
    <dbReference type="NCBI Taxonomy" id="159417"/>
    <lineage>
        <taxon>Eukaryota</taxon>
        <taxon>Metazoa</taxon>
        <taxon>Chordata</taxon>
        <taxon>Tunicata</taxon>
        <taxon>Ascidiacea</taxon>
        <taxon>Aplousobranchia</taxon>
        <taxon>Clavelinidae</taxon>
        <taxon>Clavelina</taxon>
    </lineage>
</organism>
<keyword evidence="11" id="KW-0106">Calcium</keyword>
<keyword evidence="8" id="KW-0479">Metal-binding</keyword>
<comment type="catalytic activity">
    <reaction evidence="19">
        <text>Ca(2+)(in) + 3 Na(+)(out) = Ca(2+)(out) + 3 Na(+)(in)</text>
        <dbReference type="Rhea" id="RHEA:69955"/>
        <dbReference type="ChEBI" id="CHEBI:29101"/>
        <dbReference type="ChEBI" id="CHEBI:29108"/>
    </reaction>
</comment>
<evidence type="ECO:0000256" key="13">
    <source>
        <dbReference type="ARBA" id="ARBA00022989"/>
    </source>
</evidence>
<dbReference type="InterPro" id="IPR004837">
    <property type="entry name" value="NaCa_Exmemb"/>
</dbReference>
<comment type="caution">
    <text evidence="22">The sequence shown here is derived from an EMBL/GenBank/DDBJ whole genome shotgun (WGS) entry which is preliminary data.</text>
</comment>
<evidence type="ECO:0000256" key="11">
    <source>
        <dbReference type="ARBA" id="ARBA00022837"/>
    </source>
</evidence>
<dbReference type="InterPro" id="IPR044880">
    <property type="entry name" value="NCX_ion-bd_dom_sf"/>
</dbReference>
<dbReference type="Gene3D" id="2.60.40.2030">
    <property type="match status" value="2"/>
</dbReference>
<evidence type="ECO:0000256" key="18">
    <source>
        <dbReference type="ARBA" id="ARBA00023201"/>
    </source>
</evidence>
<keyword evidence="5" id="KW-1003">Cell membrane</keyword>
<feature type="domain" description="Calx-beta" evidence="21">
    <location>
        <begin position="557"/>
        <end position="660"/>
    </location>
</feature>
<evidence type="ECO:0000256" key="4">
    <source>
        <dbReference type="ARBA" id="ARBA00022449"/>
    </source>
</evidence>
<name>A0ABP0FA18_CLALP</name>
<evidence type="ECO:0000256" key="16">
    <source>
        <dbReference type="ARBA" id="ARBA00023136"/>
    </source>
</evidence>
<evidence type="ECO:0000313" key="23">
    <source>
        <dbReference type="Proteomes" id="UP001642483"/>
    </source>
</evidence>
<dbReference type="SUPFAM" id="SSF141072">
    <property type="entry name" value="CalX-like"/>
    <property type="match status" value="2"/>
</dbReference>
<keyword evidence="10" id="KW-0677">Repeat</keyword>
<evidence type="ECO:0000256" key="2">
    <source>
        <dbReference type="ARBA" id="ARBA00007489"/>
    </source>
</evidence>
<keyword evidence="14" id="KW-0915">Sodium</keyword>
<comment type="similarity">
    <text evidence="2">Belongs to the Ca(2+):cation antiporter (CaCA) (TC 2.A.19) family. SLC8 subfamily.</text>
</comment>
<evidence type="ECO:0000256" key="14">
    <source>
        <dbReference type="ARBA" id="ARBA00023053"/>
    </source>
</evidence>
<evidence type="ECO:0000256" key="12">
    <source>
        <dbReference type="ARBA" id="ARBA00022860"/>
    </source>
</evidence>
<evidence type="ECO:0000256" key="10">
    <source>
        <dbReference type="ARBA" id="ARBA00022737"/>
    </source>
</evidence>
<keyword evidence="15" id="KW-0406">Ion transport</keyword>
<feature type="transmembrane region" description="Helical" evidence="20">
    <location>
        <begin position="859"/>
        <end position="877"/>
    </location>
</feature>
<reference evidence="22 23" key="1">
    <citation type="submission" date="2024-02" db="EMBL/GenBank/DDBJ databases">
        <authorList>
            <person name="Daric V."/>
            <person name="Darras S."/>
        </authorList>
    </citation>
    <scope>NUCLEOTIDE SEQUENCE [LARGE SCALE GENOMIC DNA]</scope>
</reference>
<protein>
    <recommendedName>
        <fullName evidence="21">Calx-beta domain-containing protein</fullName>
    </recommendedName>
</protein>
<keyword evidence="12" id="KW-0112">Calmodulin-binding</keyword>
<evidence type="ECO:0000256" key="9">
    <source>
        <dbReference type="ARBA" id="ARBA00022729"/>
    </source>
</evidence>
<evidence type="ECO:0000256" key="15">
    <source>
        <dbReference type="ARBA" id="ARBA00023065"/>
    </source>
</evidence>
<keyword evidence="16 20" id="KW-0472">Membrane</keyword>
<dbReference type="PRINTS" id="PR01259">
    <property type="entry name" value="NACAEXCHNGR"/>
</dbReference>
<gene>
    <name evidence="22" type="ORF">CVLEPA_LOCUS6003</name>
</gene>
<feature type="transmembrane region" description="Helical" evidence="20">
    <location>
        <begin position="146"/>
        <end position="168"/>
    </location>
</feature>
<feature type="transmembrane region" description="Helical" evidence="20">
    <location>
        <begin position="897"/>
        <end position="916"/>
    </location>
</feature>
<dbReference type="Pfam" id="PF01699">
    <property type="entry name" value="Na_Ca_ex"/>
    <property type="match status" value="2"/>
</dbReference>
<dbReference type="PANTHER" id="PTHR11878">
    <property type="entry name" value="SODIUM/CALCIUM EXCHANGER"/>
    <property type="match status" value="1"/>
</dbReference>
<keyword evidence="23" id="KW-1185">Reference proteome</keyword>
<evidence type="ECO:0000256" key="3">
    <source>
        <dbReference type="ARBA" id="ARBA00022448"/>
    </source>
</evidence>
<evidence type="ECO:0000256" key="5">
    <source>
        <dbReference type="ARBA" id="ARBA00022475"/>
    </source>
</evidence>
<evidence type="ECO:0000256" key="1">
    <source>
        <dbReference type="ARBA" id="ARBA00004651"/>
    </source>
</evidence>
<comment type="subcellular location">
    <subcellularLocation>
        <location evidence="1">Cell membrane</location>
        <topology evidence="1">Multi-pass membrane protein</topology>
    </subcellularLocation>
</comment>
<evidence type="ECO:0000256" key="19">
    <source>
        <dbReference type="ARBA" id="ARBA00033667"/>
    </source>
</evidence>
<dbReference type="InterPro" id="IPR003644">
    <property type="entry name" value="Calx_beta"/>
</dbReference>
<keyword evidence="18" id="KW-0739">Sodium transport</keyword>
<evidence type="ECO:0000256" key="8">
    <source>
        <dbReference type="ARBA" id="ARBA00022723"/>
    </source>
</evidence>
<evidence type="ECO:0000256" key="17">
    <source>
        <dbReference type="ARBA" id="ARBA00023180"/>
    </source>
</evidence>
<feature type="transmembrane region" description="Helical" evidence="20">
    <location>
        <begin position="211"/>
        <end position="229"/>
    </location>
</feature>
<dbReference type="InterPro" id="IPR051171">
    <property type="entry name" value="CaCA"/>
</dbReference>
<keyword evidence="4" id="KW-0050">Antiport</keyword>
<dbReference type="SMART" id="SM00237">
    <property type="entry name" value="Calx_beta"/>
    <property type="match status" value="2"/>
</dbReference>
<sequence length="919" mass="100890">MSTVEVITYFSNGYVVEYAPVDETGNFTEKYCQSWILLPAENLWPDVVRIILYILAIIYIFIGVAIGSDVFMTSIEVITSKKRTIVDWDEEKHENVKKQVLVWNETVANLTLLALGSSAPEILLATVEAINDLASGVSNSDGGLGFYTIVGSAAFNLLVITAVCIVSVSSPGFKTIRDLGVFALTSIWSLLAYVWLLAVLLWISPGIVEPWEAWITLLFFPILVLSAYAQDNSWWVHRWRQRKVQHRQEQAEVQTIANGITSRRCSVGLRSTLHRSPEKHRKTWSNGDGVCSISNGQVNDVLDGGSHLHKHRQRKNVSIVTPDPTAIELAVRQTDSHHAAAQTLSTTDDQERKYRPFARARFRHAAIRAMAGSRRIPANYTNVEDSPKPSTPKTEPRLLSVVSKIAAMRRLYASNNAIHAFPLSLKVLDESSGNIAFASPTYAVLESAGSLSVSVLFHRRKRPRGQIVIPTTNAEGKFDTQLVTGVVSVDYETREGTAKINKDFKYTSGTLIFTEEDFVQTINIPIINDDQYFPDTDFYIILKNPSNDASLGDPSVARVTIIDDDKPGDFILEMTQLYADMDAGEVQATVLRQNGCDGKVKIHYATVDGTAVGGVDIAPGVDYIQANGVLEFEHHETSKIITVQINKDVKETKNFVIVLRNPSQGSHLGEHSAAVANLNLQPGGINSIVIMKENGASWVGQIKSAMIVGGEVDEYGNEIPPSGTDFFLHAISMPWKIFFALAPTRNAFGGYPAFLVSMFMIGGLTAVIEQLGHLLGCVTGLKTQVTGITIIALGTSLPDTLASRAAALQDDYADASIGNITGSNSVNVFLGLGLPWVIRTMALLAGGKQYRVDVTSIEFSVMIFDSFGAVCVTFLFFRRFYFGGELGGPMRSKLLSAGFLILLWFIFIIVSSLKAYNYF</sequence>
<dbReference type="InterPro" id="IPR004836">
    <property type="entry name" value="Na_Ca_Ex"/>
</dbReference>
<evidence type="ECO:0000259" key="21">
    <source>
        <dbReference type="SMART" id="SM00237"/>
    </source>
</evidence>
<feature type="domain" description="Calx-beta" evidence="21">
    <location>
        <begin position="423"/>
        <end position="543"/>
    </location>
</feature>
<dbReference type="PANTHER" id="PTHR11878:SF70">
    <property type="entry name" value="CALX-BETA DOMAIN-CONTAINING PROTEIN"/>
    <property type="match status" value="1"/>
</dbReference>
<keyword evidence="3" id="KW-0813">Transport</keyword>
<evidence type="ECO:0000256" key="20">
    <source>
        <dbReference type="SAM" id="Phobius"/>
    </source>
</evidence>
<accession>A0ABP0FA18</accession>
<dbReference type="InterPro" id="IPR038081">
    <property type="entry name" value="CalX-like_sf"/>
</dbReference>